<name>A0A3N2RNA9_LYSEN</name>
<evidence type="ECO:0000313" key="1">
    <source>
        <dbReference type="EMBL" id="ROU08962.1"/>
    </source>
</evidence>
<comment type="caution">
    <text evidence="1">The sequence shown here is derived from an EMBL/GenBank/DDBJ whole genome shotgun (WGS) entry which is preliminary data.</text>
</comment>
<evidence type="ECO:0000313" key="2">
    <source>
        <dbReference type="Proteomes" id="UP000275910"/>
    </source>
</evidence>
<sequence length="174" mass="19745">MNQVAKEAQRKFVLDANVFIQSHRHHYAFDIVPGFWKGLLEQHDADLLVSIDRVKDEVLAGGKGDSLEEWVKTTAPKTLWASSKDAKIGATYGEMMNWVQASAHYNDVAKRIFATNADGWVAAYAKVNGLTLVTHEQFDSNKKKEVPLPNLCQQFGLECIHPFEMLRRLKIKFN</sequence>
<dbReference type="InterPro" id="IPR016541">
    <property type="entry name" value="UCP008505"/>
</dbReference>
<proteinExistence type="predicted"/>
<organism evidence="1 2">
    <name type="scientific">Lysobacter enzymogenes</name>
    <dbReference type="NCBI Taxonomy" id="69"/>
    <lineage>
        <taxon>Bacteria</taxon>
        <taxon>Pseudomonadati</taxon>
        <taxon>Pseudomonadota</taxon>
        <taxon>Gammaproteobacteria</taxon>
        <taxon>Lysobacterales</taxon>
        <taxon>Lysobacteraceae</taxon>
        <taxon>Lysobacter</taxon>
    </lineage>
</organism>
<reference evidence="1 2" key="1">
    <citation type="submission" date="2018-10" db="EMBL/GenBank/DDBJ databases">
        <title>The genome of Lysobacter enzymogenes OH11.</title>
        <authorList>
            <person name="Liu F."/>
            <person name="Zhao Y."/>
            <person name="Qian G."/>
            <person name="Chen Y."/>
            <person name="Xu H."/>
        </authorList>
    </citation>
    <scope>NUCLEOTIDE SEQUENCE [LARGE SCALE GENOMIC DNA]</scope>
    <source>
        <strain evidence="1 2">OH11</strain>
    </source>
</reference>
<dbReference type="Proteomes" id="UP000275910">
    <property type="component" value="Unassembled WGS sequence"/>
</dbReference>
<dbReference type="EMBL" id="RCTY01000006">
    <property type="protein sequence ID" value="ROU08962.1"/>
    <property type="molecule type" value="Genomic_DNA"/>
</dbReference>
<dbReference type="AlphaFoldDB" id="A0A3N2RNA9"/>
<accession>A0A3N2RNA9</accession>
<dbReference type="Pfam" id="PF14367">
    <property type="entry name" value="DUF4411"/>
    <property type="match status" value="1"/>
</dbReference>
<dbReference type="RefSeq" id="WP_123645923.1">
    <property type="nucleotide sequence ID" value="NZ_RCTY01000006.1"/>
</dbReference>
<gene>
    <name evidence="1" type="ORF">D9T17_02465</name>
</gene>
<protein>
    <submittedName>
        <fullName evidence="1">DUF4411 family protein</fullName>
    </submittedName>
</protein>